<comment type="caution">
    <text evidence="1">The sequence shown here is derived from an EMBL/GenBank/DDBJ whole genome shotgun (WGS) entry which is preliminary data.</text>
</comment>
<proteinExistence type="predicted"/>
<evidence type="ECO:0008006" key="3">
    <source>
        <dbReference type="Google" id="ProtNLM"/>
    </source>
</evidence>
<dbReference type="EMBL" id="QFXD01000074">
    <property type="protein sequence ID" value="RDH92170.1"/>
    <property type="molecule type" value="Genomic_DNA"/>
</dbReference>
<dbReference type="AlphaFoldDB" id="A0A370DZK0"/>
<reference evidence="1 2" key="1">
    <citation type="journal article" date="2018" name="ISME J.">
        <title>Endosymbiont genomes yield clues of tubeworm success.</title>
        <authorList>
            <person name="Li Y."/>
            <person name="Liles M.R."/>
            <person name="Halanych K.M."/>
        </authorList>
    </citation>
    <scope>NUCLEOTIDE SEQUENCE [LARGE SCALE GENOMIC DNA]</scope>
    <source>
        <strain evidence="1">A1422</strain>
    </source>
</reference>
<gene>
    <name evidence="1" type="ORF">DIZ79_04160</name>
</gene>
<dbReference type="SUPFAM" id="SSF69279">
    <property type="entry name" value="Phage tail proteins"/>
    <property type="match status" value="1"/>
</dbReference>
<organism evidence="1 2">
    <name type="scientific">endosymbiont of Lamellibrachia luymesi</name>
    <dbReference type="NCBI Taxonomy" id="2200907"/>
    <lineage>
        <taxon>Bacteria</taxon>
        <taxon>Pseudomonadati</taxon>
        <taxon>Pseudomonadota</taxon>
        <taxon>Gammaproteobacteria</taxon>
        <taxon>sulfur-oxidizing symbionts</taxon>
    </lineage>
</organism>
<sequence>MTPAYRIIADQQDITAIIRDRLISLHVTDKTGLVSDTAEITLDDRDSAIEIPRTGARLEIYMGYQETGLYRMGSYTVDEVELAGPPDTIRIRAKAADMRQSLKSCKLRNWDDITLGDLVATIAAEHGLIPRVGEFLDAIHIPHLDQTYESDMHLLTRLAKQYDADAKPVDGRLVFVEKGTAKSASGRPLNPIDINIEQVSTWRWTLAERGKYARVVAHYRDLQQAKDIYLHAGEGNPALCLRRSFPDKDTAKKAAHARLDKETRGMRTLSLTLIGTPTLTAEAKLTLHGFRKGVDDGWVATQASHEINGSGYSTRVEAETPKKT</sequence>
<evidence type="ECO:0000313" key="2">
    <source>
        <dbReference type="Proteomes" id="UP000255508"/>
    </source>
</evidence>
<dbReference type="Pfam" id="PF05954">
    <property type="entry name" value="Phage_GPD"/>
    <property type="match status" value="1"/>
</dbReference>
<accession>A0A370DZK0</accession>
<name>A0A370DZK0_9GAMM</name>
<protein>
    <recommendedName>
        <fullName evidence="3">Late control protein</fullName>
    </recommendedName>
</protein>
<dbReference type="Proteomes" id="UP000255508">
    <property type="component" value="Unassembled WGS sequence"/>
</dbReference>
<evidence type="ECO:0000313" key="1">
    <source>
        <dbReference type="EMBL" id="RDH92170.1"/>
    </source>
</evidence>